<evidence type="ECO:0000256" key="2">
    <source>
        <dbReference type="ARBA" id="ARBA00023015"/>
    </source>
</evidence>
<dbReference type="AlphaFoldDB" id="A0A1G8DIS1"/>
<dbReference type="InterPro" id="IPR000847">
    <property type="entry name" value="LysR_HTH_N"/>
</dbReference>
<dbReference type="SUPFAM" id="SSF53850">
    <property type="entry name" value="Periplasmic binding protein-like II"/>
    <property type="match status" value="1"/>
</dbReference>
<dbReference type="Pfam" id="PF00126">
    <property type="entry name" value="HTH_1"/>
    <property type="match status" value="1"/>
</dbReference>
<keyword evidence="3 6" id="KW-0238">DNA-binding</keyword>
<organism evidence="6 7">
    <name type="scientific">Vibrio xiamenensis</name>
    <dbReference type="NCBI Taxonomy" id="861298"/>
    <lineage>
        <taxon>Bacteria</taxon>
        <taxon>Pseudomonadati</taxon>
        <taxon>Pseudomonadota</taxon>
        <taxon>Gammaproteobacteria</taxon>
        <taxon>Vibrionales</taxon>
        <taxon>Vibrionaceae</taxon>
        <taxon>Vibrio</taxon>
    </lineage>
</organism>
<comment type="similarity">
    <text evidence="1">Belongs to the LysR transcriptional regulatory family.</text>
</comment>
<dbReference type="InterPro" id="IPR036388">
    <property type="entry name" value="WH-like_DNA-bd_sf"/>
</dbReference>
<dbReference type="OrthoDB" id="6988449at2"/>
<dbReference type="InterPro" id="IPR005119">
    <property type="entry name" value="LysR_subst-bd"/>
</dbReference>
<dbReference type="PANTHER" id="PTHR30126:SF88">
    <property type="entry name" value="TRANSCRIPTIONAL REGULATOR-RELATED"/>
    <property type="match status" value="1"/>
</dbReference>
<evidence type="ECO:0000259" key="5">
    <source>
        <dbReference type="PROSITE" id="PS50931"/>
    </source>
</evidence>
<keyword evidence="2" id="KW-0805">Transcription regulation</keyword>
<dbReference type="PRINTS" id="PR00039">
    <property type="entry name" value="HTHLYSR"/>
</dbReference>
<proteinExistence type="inferred from homology"/>
<sequence>MAGICYGERLCSSLVLSMYKTTLDQWLVFKTVAEQKGFSAAAKSLNRSQSTISYSIAKLQDQLGLQLIEVQGKRCELTLAGRNLLTKAKVVLSGLEALEQTASYLAGGVESNLSLAVDSIFPKPLLFAAIRRFSQHFPHTQIDIEESFRLMPADGSHHDMAITVSQGGMTPGPKLVDVTVIPVAHHQHPVFGQYEDEIEKSALANFKQIFYQNFQRQEREQLANVPHQIWSVQSLGSAIAAIDAKLCYGWLPRHHVQSHLDSGKFRQIAIKAMPPSLISLYLVENKVTHKGPAFEFFRQVLMESCVSPNDVV</sequence>
<evidence type="ECO:0000256" key="3">
    <source>
        <dbReference type="ARBA" id="ARBA00023125"/>
    </source>
</evidence>
<feature type="domain" description="HTH lysR-type" evidence="5">
    <location>
        <begin position="21"/>
        <end position="78"/>
    </location>
</feature>
<accession>A0A1G8DIS1</accession>
<dbReference type="STRING" id="861298.SAMN04488136_12015"/>
<dbReference type="EMBL" id="FNDD01000020">
    <property type="protein sequence ID" value="SDH57564.1"/>
    <property type="molecule type" value="Genomic_DNA"/>
</dbReference>
<dbReference type="SUPFAM" id="SSF46785">
    <property type="entry name" value="Winged helix' DNA-binding domain"/>
    <property type="match status" value="1"/>
</dbReference>
<dbReference type="PROSITE" id="PS50931">
    <property type="entry name" value="HTH_LYSR"/>
    <property type="match status" value="1"/>
</dbReference>
<keyword evidence="7" id="KW-1185">Reference proteome</keyword>
<dbReference type="GO" id="GO:0003700">
    <property type="term" value="F:DNA-binding transcription factor activity"/>
    <property type="evidence" value="ECO:0007669"/>
    <property type="project" value="InterPro"/>
</dbReference>
<evidence type="ECO:0000313" key="6">
    <source>
        <dbReference type="EMBL" id="SDH57564.1"/>
    </source>
</evidence>
<reference evidence="7" key="1">
    <citation type="submission" date="2016-10" db="EMBL/GenBank/DDBJ databases">
        <authorList>
            <person name="Varghese N."/>
            <person name="Submissions S."/>
        </authorList>
    </citation>
    <scope>NUCLEOTIDE SEQUENCE [LARGE SCALE GENOMIC DNA]</scope>
    <source>
        <strain evidence="7">CGMCC 1.10228</strain>
    </source>
</reference>
<dbReference type="Proteomes" id="UP000198854">
    <property type="component" value="Unassembled WGS sequence"/>
</dbReference>
<dbReference type="Gene3D" id="3.40.190.290">
    <property type="match status" value="1"/>
</dbReference>
<protein>
    <submittedName>
        <fullName evidence="6">DNA-binding transcriptional regulator, LysR family</fullName>
    </submittedName>
</protein>
<dbReference type="Pfam" id="PF03466">
    <property type="entry name" value="LysR_substrate"/>
    <property type="match status" value="1"/>
</dbReference>
<dbReference type="GO" id="GO:0000976">
    <property type="term" value="F:transcription cis-regulatory region binding"/>
    <property type="evidence" value="ECO:0007669"/>
    <property type="project" value="TreeGrafter"/>
</dbReference>
<name>A0A1G8DIS1_9VIBR</name>
<evidence type="ECO:0000313" key="7">
    <source>
        <dbReference type="Proteomes" id="UP000198854"/>
    </source>
</evidence>
<dbReference type="InterPro" id="IPR036390">
    <property type="entry name" value="WH_DNA-bd_sf"/>
</dbReference>
<dbReference type="Gene3D" id="1.10.10.10">
    <property type="entry name" value="Winged helix-like DNA-binding domain superfamily/Winged helix DNA-binding domain"/>
    <property type="match status" value="1"/>
</dbReference>
<dbReference type="PANTHER" id="PTHR30126">
    <property type="entry name" value="HTH-TYPE TRANSCRIPTIONAL REGULATOR"/>
    <property type="match status" value="1"/>
</dbReference>
<evidence type="ECO:0000256" key="4">
    <source>
        <dbReference type="ARBA" id="ARBA00023163"/>
    </source>
</evidence>
<gene>
    <name evidence="6" type="ORF">SAMN04488136_12015</name>
</gene>
<evidence type="ECO:0000256" key="1">
    <source>
        <dbReference type="ARBA" id="ARBA00009437"/>
    </source>
</evidence>
<keyword evidence="4" id="KW-0804">Transcription</keyword>